<protein>
    <submittedName>
        <fullName evidence="1">Enterochelin esterase</fullName>
    </submittedName>
</protein>
<dbReference type="EMBL" id="FOFA01000007">
    <property type="protein sequence ID" value="SEQ98044.1"/>
    <property type="molecule type" value="Genomic_DNA"/>
</dbReference>
<evidence type="ECO:0000313" key="2">
    <source>
        <dbReference type="Proteomes" id="UP000198504"/>
    </source>
</evidence>
<dbReference type="PANTHER" id="PTHR48098:SF3">
    <property type="entry name" value="IRON(III) ENTEROBACTIN ESTERASE"/>
    <property type="match status" value="1"/>
</dbReference>
<dbReference type="OrthoDB" id="9775130at2"/>
<dbReference type="AlphaFoldDB" id="A0A1H9KFW3"/>
<dbReference type="RefSeq" id="WP_091183204.1">
    <property type="nucleotide sequence ID" value="NZ_FOFA01000007.1"/>
</dbReference>
<dbReference type="Pfam" id="PF00756">
    <property type="entry name" value="Esterase"/>
    <property type="match status" value="1"/>
</dbReference>
<reference evidence="2" key="1">
    <citation type="submission" date="2016-10" db="EMBL/GenBank/DDBJ databases">
        <authorList>
            <person name="Varghese N."/>
            <person name="Submissions S."/>
        </authorList>
    </citation>
    <scope>NUCLEOTIDE SEQUENCE [LARGE SCALE GENOMIC DNA]</scope>
    <source>
        <strain evidence="2">CGMCC 4.6856</strain>
    </source>
</reference>
<dbReference type="InterPro" id="IPR050583">
    <property type="entry name" value="Mycobacterial_A85_antigen"/>
</dbReference>
<sequence length="365" mass="39168">MPAATAPQVTDVSVTWRVDDPEGRLEAVRLWSDFDLGDTGFTRVAGGWELAVPRADLPPVDRLEYLIEETGDGHTVMRTDPANPLQVGGAFGDHSWVSLGYREPAWLRLQAEEGTRHDLAVETPVDLVHVQLWSPAGTDPDEPLPLLLSHDGPEMDHLGELTRFVGVMTALREVQGTGGLPPLRVGLLAPGPRDERYSANDAYAAALCENVVPALLAEAPTVGRPVLAGQSLGALAALHAEWRHPGTFGGLLLQSGSFFTPQLDGHESGHGSWDRITAFVDEVLDARRAPSGLPVRVVFGTAEENAANNRLVAAALRALGLDVGTGEVRDGHTWTCWRDLLDPYLPEVVHEALRQGEGTSATVTA</sequence>
<name>A0A1H9KFW3_9ACTN</name>
<dbReference type="Gene3D" id="3.40.50.1820">
    <property type="entry name" value="alpha/beta hydrolase"/>
    <property type="match status" value="1"/>
</dbReference>
<evidence type="ECO:0000313" key="1">
    <source>
        <dbReference type="EMBL" id="SEQ98044.1"/>
    </source>
</evidence>
<accession>A0A1H9KFW3</accession>
<dbReference type="Proteomes" id="UP000198504">
    <property type="component" value="Unassembled WGS sequence"/>
</dbReference>
<dbReference type="SUPFAM" id="SSF53474">
    <property type="entry name" value="alpha/beta-Hydrolases"/>
    <property type="match status" value="1"/>
</dbReference>
<keyword evidence="2" id="KW-1185">Reference proteome</keyword>
<dbReference type="STRING" id="1036181.SAMN05421756_107201"/>
<gene>
    <name evidence="1" type="ORF">SAMN05421756_107201</name>
</gene>
<dbReference type="InterPro" id="IPR029058">
    <property type="entry name" value="AB_hydrolase_fold"/>
</dbReference>
<dbReference type="PANTHER" id="PTHR48098">
    <property type="entry name" value="ENTEROCHELIN ESTERASE-RELATED"/>
    <property type="match status" value="1"/>
</dbReference>
<proteinExistence type="predicted"/>
<organism evidence="1 2">
    <name type="scientific">Microlunatus flavus</name>
    <dbReference type="NCBI Taxonomy" id="1036181"/>
    <lineage>
        <taxon>Bacteria</taxon>
        <taxon>Bacillati</taxon>
        <taxon>Actinomycetota</taxon>
        <taxon>Actinomycetes</taxon>
        <taxon>Propionibacteriales</taxon>
        <taxon>Propionibacteriaceae</taxon>
        <taxon>Microlunatus</taxon>
    </lineage>
</organism>
<dbReference type="InterPro" id="IPR000801">
    <property type="entry name" value="Esterase-like"/>
</dbReference>